<keyword evidence="9 16" id="KW-0378">Hydrolase</keyword>
<protein>
    <recommendedName>
        <fullName evidence="5">Aminopeptidase N</fullName>
        <ecNumber evidence="4">3.4.11.2</ecNumber>
    </recommendedName>
    <alternativeName>
        <fullName evidence="12">Alanine aminopeptidase</fullName>
    </alternativeName>
    <alternativeName>
        <fullName evidence="13">Lysyl aminopeptidase</fullName>
    </alternativeName>
</protein>
<dbReference type="GO" id="GO:0016285">
    <property type="term" value="F:alanyl aminopeptidase activity"/>
    <property type="evidence" value="ECO:0007669"/>
    <property type="project" value="UniProtKB-EC"/>
</dbReference>
<accession>A0A6J4PDD8</accession>
<dbReference type="GO" id="GO:0042277">
    <property type="term" value="F:peptide binding"/>
    <property type="evidence" value="ECO:0007669"/>
    <property type="project" value="TreeGrafter"/>
</dbReference>
<comment type="catalytic activity">
    <reaction evidence="1">
        <text>Release of an N-terminal amino acid, Xaa-|-Yaa- from a peptide, amide or arylamide. Xaa is preferably Ala, but may be most amino acids including Pro (slow action). When a terminal hydrophobic residue is followed by a prolyl residue, the two may be released as an intact Xaa-Pro dipeptide.</text>
        <dbReference type="EC" id="3.4.11.2"/>
    </reaction>
</comment>
<comment type="similarity">
    <text evidence="3">Belongs to the peptidase M1 family.</text>
</comment>
<gene>
    <name evidence="16" type="ORF">AVDCRST_MAG75-2861</name>
</gene>
<feature type="domain" description="Peptidase M1 membrane alanine aminopeptidase" evidence="14">
    <location>
        <begin position="228"/>
        <end position="440"/>
    </location>
</feature>
<dbReference type="InterPro" id="IPR050344">
    <property type="entry name" value="Peptidase_M1_aminopeptidases"/>
</dbReference>
<evidence type="ECO:0000256" key="2">
    <source>
        <dbReference type="ARBA" id="ARBA00001947"/>
    </source>
</evidence>
<dbReference type="AlphaFoldDB" id="A0A6J4PDD8"/>
<keyword evidence="6 16" id="KW-0031">Aminopeptidase</keyword>
<reference evidence="16" key="1">
    <citation type="submission" date="2020-02" db="EMBL/GenBank/DDBJ databases">
        <authorList>
            <person name="Meier V. D."/>
        </authorList>
    </citation>
    <scope>NUCLEOTIDE SEQUENCE</scope>
    <source>
        <strain evidence="16">AVDCRST_MAG75</strain>
    </source>
</reference>
<evidence type="ECO:0000256" key="12">
    <source>
        <dbReference type="ARBA" id="ARBA00029811"/>
    </source>
</evidence>
<evidence type="ECO:0000256" key="1">
    <source>
        <dbReference type="ARBA" id="ARBA00000098"/>
    </source>
</evidence>
<dbReference type="InterPro" id="IPR024571">
    <property type="entry name" value="ERAP1-like_C_dom"/>
</dbReference>
<dbReference type="GO" id="GO:0006508">
    <property type="term" value="P:proteolysis"/>
    <property type="evidence" value="ECO:0007669"/>
    <property type="project" value="UniProtKB-KW"/>
</dbReference>
<dbReference type="NCBIfam" id="TIGR02412">
    <property type="entry name" value="pepN_strep_liv"/>
    <property type="match status" value="1"/>
</dbReference>
<evidence type="ECO:0000256" key="8">
    <source>
        <dbReference type="ARBA" id="ARBA00022723"/>
    </source>
</evidence>
<dbReference type="SUPFAM" id="SSF55486">
    <property type="entry name" value="Metalloproteases ('zincins'), catalytic domain"/>
    <property type="match status" value="1"/>
</dbReference>
<dbReference type="InterPro" id="IPR014782">
    <property type="entry name" value="Peptidase_M1_dom"/>
</dbReference>
<dbReference type="PANTHER" id="PTHR11533:SF174">
    <property type="entry name" value="PUROMYCIN-SENSITIVE AMINOPEPTIDASE-RELATED"/>
    <property type="match status" value="1"/>
</dbReference>
<keyword evidence="7" id="KW-0645">Protease</keyword>
<dbReference type="SUPFAM" id="SSF63737">
    <property type="entry name" value="Leukotriene A4 hydrolase N-terminal domain"/>
    <property type="match status" value="1"/>
</dbReference>
<comment type="cofactor">
    <cofactor evidence="2">
        <name>Zn(2+)</name>
        <dbReference type="ChEBI" id="CHEBI:29105"/>
    </cofactor>
</comment>
<keyword evidence="10" id="KW-0862">Zinc</keyword>
<dbReference type="Pfam" id="PF01433">
    <property type="entry name" value="Peptidase_M1"/>
    <property type="match status" value="1"/>
</dbReference>
<evidence type="ECO:0000256" key="5">
    <source>
        <dbReference type="ARBA" id="ARBA00015611"/>
    </source>
</evidence>
<dbReference type="InterPro" id="IPR001930">
    <property type="entry name" value="Peptidase_M1"/>
</dbReference>
<dbReference type="InterPro" id="IPR012778">
    <property type="entry name" value="Pept_M1_aminopeptidase"/>
</dbReference>
<proteinExistence type="inferred from homology"/>
<name>A0A6J4PDD8_9ACTN</name>
<sequence length="824" mass="89918">MFSQTDQVSLLRTEAEDRAALLQVRQTRVELDLTAPGDTFTSRTTIEFDCVVPRAETFLDFKGAELGMATLDGTALDISTWNRGRLPVSLTAGAHVLVVDGVMSYSSDGEGLHRHVDPMDQQTYLYAMSFLDAGPRWFACFDQPDLKSKYQWDVRAPEHWTVVGNAPSQLVKPGWWRISPEHPLSTYYTTLVAGPYASVFDSHDGIPLALHVRASLRDALQAEAPDIFEVTKAAFDYYHRVFGVRYPFGEYHQAFVPEFNAGAMENPGCVTVRDQLIFRARATAAERAGRAGLIAHEMAHMWFGDLVTMRWWDDLWLNESFAEYVAHRCADSTRYPLWAEFGIVRKDWGAVADQSPSTHPVAGNGSADAQAALQDFDGISYAKGAAVLRQLVSALGDDVFFDGLRDYFDRHAFGNAQFADLITAWTRAGAAGLDAWAQHWLRTSGMDRVDVERFGSIARISRTVPAAAPADRSHAMTAAAYDASGALLSATPLTLGAEPVEIELAASTALLVPDAADETWAKIRFGDWPSALTTLPRLTDSPARVVIFNAIRYAVRDAELDPGSALEAICAAVESETSDAVLGSVLQFAVDDLAGRFTAAEHRMRRTSAVNAVADAVMAAAEAGSDRQLAALRIAIRSNDDPDELYGWLRFGTPEGVTLDSEITWAIIDRLCTLTPDSDLIEEALRDDPSASAHVHAAQARARLPTTAAKEAAWELLMKPSAASAYEVYATAQGFFVPTQVELTAPFVPAYFAEIPSTATFRTGWALGRVASLAYPSSATSRSTLQLAEQTLARGDVATPIRRSLIDGTDRLRRCVQSLERFGG</sequence>
<evidence type="ECO:0000313" key="16">
    <source>
        <dbReference type="EMBL" id="CAA9412724.1"/>
    </source>
</evidence>
<evidence type="ECO:0000259" key="14">
    <source>
        <dbReference type="Pfam" id="PF01433"/>
    </source>
</evidence>
<evidence type="ECO:0000256" key="4">
    <source>
        <dbReference type="ARBA" id="ARBA00012564"/>
    </source>
</evidence>
<keyword evidence="11" id="KW-0482">Metalloprotease</keyword>
<dbReference type="Pfam" id="PF11838">
    <property type="entry name" value="ERAP1_C"/>
    <property type="match status" value="1"/>
</dbReference>
<dbReference type="PANTHER" id="PTHR11533">
    <property type="entry name" value="PROTEASE M1 ZINC METALLOPROTEASE"/>
    <property type="match status" value="1"/>
</dbReference>
<dbReference type="GO" id="GO:0005737">
    <property type="term" value="C:cytoplasm"/>
    <property type="evidence" value="ECO:0007669"/>
    <property type="project" value="TreeGrafter"/>
</dbReference>
<dbReference type="GO" id="GO:0005615">
    <property type="term" value="C:extracellular space"/>
    <property type="evidence" value="ECO:0007669"/>
    <property type="project" value="TreeGrafter"/>
</dbReference>
<evidence type="ECO:0000256" key="9">
    <source>
        <dbReference type="ARBA" id="ARBA00022801"/>
    </source>
</evidence>
<dbReference type="Gene3D" id="2.60.40.1730">
    <property type="entry name" value="tricorn interacting facor f3 domain"/>
    <property type="match status" value="1"/>
</dbReference>
<dbReference type="PRINTS" id="PR00756">
    <property type="entry name" value="ALADIPTASE"/>
</dbReference>
<evidence type="ECO:0000256" key="6">
    <source>
        <dbReference type="ARBA" id="ARBA00022438"/>
    </source>
</evidence>
<dbReference type="EC" id="3.4.11.2" evidence="4"/>
<evidence type="ECO:0000256" key="3">
    <source>
        <dbReference type="ARBA" id="ARBA00010136"/>
    </source>
</evidence>
<dbReference type="EMBL" id="CADCUO010000201">
    <property type="protein sequence ID" value="CAA9412724.1"/>
    <property type="molecule type" value="Genomic_DNA"/>
</dbReference>
<dbReference type="Gene3D" id="1.10.390.10">
    <property type="entry name" value="Neutral Protease Domain 2"/>
    <property type="match status" value="1"/>
</dbReference>
<evidence type="ECO:0000256" key="11">
    <source>
        <dbReference type="ARBA" id="ARBA00023049"/>
    </source>
</evidence>
<keyword evidence="8" id="KW-0479">Metal-binding</keyword>
<evidence type="ECO:0000256" key="13">
    <source>
        <dbReference type="ARBA" id="ARBA00031533"/>
    </source>
</evidence>
<dbReference type="GO" id="GO:0070006">
    <property type="term" value="F:metalloaminopeptidase activity"/>
    <property type="evidence" value="ECO:0007669"/>
    <property type="project" value="TreeGrafter"/>
</dbReference>
<dbReference type="InterPro" id="IPR042097">
    <property type="entry name" value="Aminopeptidase_N-like_N_sf"/>
</dbReference>
<dbReference type="GO" id="GO:0008270">
    <property type="term" value="F:zinc ion binding"/>
    <property type="evidence" value="ECO:0007669"/>
    <property type="project" value="InterPro"/>
</dbReference>
<dbReference type="CDD" id="cd09602">
    <property type="entry name" value="M1_APN"/>
    <property type="match status" value="1"/>
</dbReference>
<organism evidence="16">
    <name type="scientific">uncultured Propionibacteriaceae bacterium</name>
    <dbReference type="NCBI Taxonomy" id="257457"/>
    <lineage>
        <taxon>Bacteria</taxon>
        <taxon>Bacillati</taxon>
        <taxon>Actinomycetota</taxon>
        <taxon>Actinomycetes</taxon>
        <taxon>Propionibacteriales</taxon>
        <taxon>Propionibacteriaceae</taxon>
        <taxon>environmental samples</taxon>
    </lineage>
</organism>
<evidence type="ECO:0000259" key="15">
    <source>
        <dbReference type="Pfam" id="PF11838"/>
    </source>
</evidence>
<feature type="domain" description="ERAP1-like C-terminal" evidence="15">
    <location>
        <begin position="535"/>
        <end position="814"/>
    </location>
</feature>
<dbReference type="GO" id="GO:0043171">
    <property type="term" value="P:peptide catabolic process"/>
    <property type="evidence" value="ECO:0007669"/>
    <property type="project" value="TreeGrafter"/>
</dbReference>
<evidence type="ECO:0000256" key="7">
    <source>
        <dbReference type="ARBA" id="ARBA00022670"/>
    </source>
</evidence>
<dbReference type="InterPro" id="IPR027268">
    <property type="entry name" value="Peptidase_M4/M1_CTD_sf"/>
</dbReference>
<evidence type="ECO:0000256" key="10">
    <source>
        <dbReference type="ARBA" id="ARBA00022833"/>
    </source>
</evidence>
<dbReference type="GO" id="GO:0016020">
    <property type="term" value="C:membrane"/>
    <property type="evidence" value="ECO:0007669"/>
    <property type="project" value="TreeGrafter"/>
</dbReference>